<reference evidence="1 2" key="1">
    <citation type="submission" date="2020-08" db="EMBL/GenBank/DDBJ databases">
        <title>Aphidius gifuensis genome sequencing and assembly.</title>
        <authorList>
            <person name="Du Z."/>
        </authorList>
    </citation>
    <scope>NUCLEOTIDE SEQUENCE [LARGE SCALE GENOMIC DNA]</scope>
    <source>
        <strain evidence="1">YNYX2018</strain>
        <tissue evidence="1">Adults</tissue>
    </source>
</reference>
<organism evidence="1 2">
    <name type="scientific">Aphidius gifuensis</name>
    <name type="common">Parasitoid wasp</name>
    <dbReference type="NCBI Taxonomy" id="684658"/>
    <lineage>
        <taxon>Eukaryota</taxon>
        <taxon>Metazoa</taxon>
        <taxon>Ecdysozoa</taxon>
        <taxon>Arthropoda</taxon>
        <taxon>Hexapoda</taxon>
        <taxon>Insecta</taxon>
        <taxon>Pterygota</taxon>
        <taxon>Neoptera</taxon>
        <taxon>Endopterygota</taxon>
        <taxon>Hymenoptera</taxon>
        <taxon>Apocrita</taxon>
        <taxon>Ichneumonoidea</taxon>
        <taxon>Braconidae</taxon>
        <taxon>Aphidiinae</taxon>
        <taxon>Aphidius</taxon>
    </lineage>
</organism>
<dbReference type="EMBL" id="JACMRX010000002">
    <property type="protein sequence ID" value="KAF7995790.1"/>
    <property type="molecule type" value="Genomic_DNA"/>
</dbReference>
<name>A0A834XYB7_APHGI</name>
<protein>
    <submittedName>
        <fullName evidence="1">Uncharacterized protein</fullName>
    </submittedName>
</protein>
<evidence type="ECO:0000313" key="1">
    <source>
        <dbReference type="EMBL" id="KAF7995790.1"/>
    </source>
</evidence>
<keyword evidence="2" id="KW-1185">Reference proteome</keyword>
<dbReference type="AlphaFoldDB" id="A0A834XYB7"/>
<comment type="caution">
    <text evidence="1">The sequence shown here is derived from an EMBL/GenBank/DDBJ whole genome shotgun (WGS) entry which is preliminary data.</text>
</comment>
<sequence length="161" mass="18657">MMVNVDEDVVLEEHTDDEMRPLVDELKLQGQVANESFDNDISEKQLTTETTTYKEYFCDPSFVFYIENICDDSSTTEIDMSNKKLTSLPRGLKNNNKMMVNVDEDAVLEEQTDDEMRPLVDELKLQGQVANEPFDNDISKKQSTIESKLFLFLFKLLLIRK</sequence>
<gene>
    <name evidence="1" type="ORF">HCN44_006897</name>
</gene>
<evidence type="ECO:0000313" key="2">
    <source>
        <dbReference type="Proteomes" id="UP000639338"/>
    </source>
</evidence>
<dbReference type="Proteomes" id="UP000639338">
    <property type="component" value="Unassembled WGS sequence"/>
</dbReference>
<accession>A0A834XYB7</accession>
<proteinExistence type="predicted"/>
<dbReference type="OrthoDB" id="2013775at2759"/>